<feature type="non-terminal residue" evidence="1">
    <location>
        <position position="49"/>
    </location>
</feature>
<evidence type="ECO:0000313" key="2">
    <source>
        <dbReference type="Proteomes" id="UP000789901"/>
    </source>
</evidence>
<sequence>DILTILILGHLLMALLLVKIPKSLNNIFYIVLIGCTPGIYNTIEKCKEQ</sequence>
<evidence type="ECO:0000313" key="1">
    <source>
        <dbReference type="EMBL" id="CAG8854424.1"/>
    </source>
</evidence>
<keyword evidence="2" id="KW-1185">Reference proteome</keyword>
<feature type="non-terminal residue" evidence="1">
    <location>
        <position position="1"/>
    </location>
</feature>
<comment type="caution">
    <text evidence="1">The sequence shown here is derived from an EMBL/GenBank/DDBJ whole genome shotgun (WGS) entry which is preliminary data.</text>
</comment>
<protein>
    <submittedName>
        <fullName evidence="1">39815_t:CDS:1</fullName>
    </submittedName>
</protein>
<dbReference type="EMBL" id="CAJVQB010137775">
    <property type="protein sequence ID" value="CAG8854424.1"/>
    <property type="molecule type" value="Genomic_DNA"/>
</dbReference>
<reference evidence="1 2" key="1">
    <citation type="submission" date="2021-06" db="EMBL/GenBank/DDBJ databases">
        <authorList>
            <person name="Kallberg Y."/>
            <person name="Tangrot J."/>
            <person name="Rosling A."/>
        </authorList>
    </citation>
    <scope>NUCLEOTIDE SEQUENCE [LARGE SCALE GENOMIC DNA]</scope>
    <source>
        <strain evidence="1 2">120-4 pot B 10/14</strain>
    </source>
</reference>
<proteinExistence type="predicted"/>
<dbReference type="Proteomes" id="UP000789901">
    <property type="component" value="Unassembled WGS sequence"/>
</dbReference>
<name>A0ABN7XJT8_GIGMA</name>
<organism evidence="1 2">
    <name type="scientific">Gigaspora margarita</name>
    <dbReference type="NCBI Taxonomy" id="4874"/>
    <lineage>
        <taxon>Eukaryota</taxon>
        <taxon>Fungi</taxon>
        <taxon>Fungi incertae sedis</taxon>
        <taxon>Mucoromycota</taxon>
        <taxon>Glomeromycotina</taxon>
        <taxon>Glomeromycetes</taxon>
        <taxon>Diversisporales</taxon>
        <taxon>Gigasporaceae</taxon>
        <taxon>Gigaspora</taxon>
    </lineage>
</organism>
<gene>
    <name evidence="1" type="ORF">GMARGA_LOCUS43245</name>
</gene>
<accession>A0ABN7XJT8</accession>